<dbReference type="GeneTree" id="ENSGT01120000272164"/>
<dbReference type="AlphaFoldDB" id="A0A8C8CZA4"/>
<dbReference type="AntiFam" id="ANF00149">
    <property type="entry name" value="Shadow ORF (opposite cshA)"/>
</dbReference>
<dbReference type="Ensembl" id="ENSOTST00005017503.2">
    <property type="protein sequence ID" value="ENSOTSP00005016065.2"/>
    <property type="gene ID" value="ENSOTSG00005007978.2"/>
</dbReference>
<protein>
    <submittedName>
        <fullName evidence="1">Uncharacterized protein</fullName>
    </submittedName>
</protein>
<evidence type="ECO:0000313" key="2">
    <source>
        <dbReference type="Proteomes" id="UP000694402"/>
    </source>
</evidence>
<sequence>MTEDHGLSDGDGSVDVAEGHELLLFAVTEDVVLLDGVQRLLLPFQLDDVGVWDDALGKVPHRLLKRGREQQHLLAKGSMCVPLNAYTLVLMTLCSDHDVSFVQDKHFDLLRVDELELQTPVQHGAWRPYHNLLLDRLTFVSSDGGQLIGRRHTESLGEERERKVLYCS</sequence>
<reference evidence="1" key="1">
    <citation type="submission" date="2025-08" db="UniProtKB">
        <authorList>
            <consortium name="Ensembl"/>
        </authorList>
    </citation>
    <scope>IDENTIFICATION</scope>
</reference>
<dbReference type="Proteomes" id="UP000694402">
    <property type="component" value="Unassembled WGS sequence"/>
</dbReference>
<name>A0A8C8CZA4_ONCTS</name>
<evidence type="ECO:0000313" key="1">
    <source>
        <dbReference type="Ensembl" id="ENSOTSP00005016065.2"/>
    </source>
</evidence>
<keyword evidence="2" id="KW-1185">Reference proteome</keyword>
<accession>A0A8C8CZA4</accession>
<proteinExistence type="predicted"/>
<reference evidence="1" key="2">
    <citation type="submission" date="2025-09" db="UniProtKB">
        <authorList>
            <consortium name="Ensembl"/>
        </authorList>
    </citation>
    <scope>IDENTIFICATION</scope>
</reference>
<organism evidence="1 2">
    <name type="scientific">Oncorhynchus tshawytscha</name>
    <name type="common">Chinook salmon</name>
    <name type="synonym">Salmo tshawytscha</name>
    <dbReference type="NCBI Taxonomy" id="74940"/>
    <lineage>
        <taxon>Eukaryota</taxon>
        <taxon>Metazoa</taxon>
        <taxon>Chordata</taxon>
        <taxon>Craniata</taxon>
        <taxon>Vertebrata</taxon>
        <taxon>Euteleostomi</taxon>
        <taxon>Actinopterygii</taxon>
        <taxon>Neopterygii</taxon>
        <taxon>Teleostei</taxon>
        <taxon>Protacanthopterygii</taxon>
        <taxon>Salmoniformes</taxon>
        <taxon>Salmonidae</taxon>
        <taxon>Salmoninae</taxon>
        <taxon>Oncorhynchus</taxon>
    </lineage>
</organism>